<dbReference type="PANTHER" id="PTHR43204:SF1">
    <property type="entry name" value="ABC TRANSPORTER I FAMILY MEMBER 6, CHLOROPLASTIC"/>
    <property type="match status" value="1"/>
</dbReference>
<dbReference type="PANTHER" id="PTHR43204">
    <property type="entry name" value="ABC TRANSPORTER I FAMILY MEMBER 6, CHLOROPLASTIC"/>
    <property type="match status" value="1"/>
</dbReference>
<gene>
    <name evidence="4" type="ORF">S01H4_34384</name>
    <name evidence="5" type="ORF">S03H2_35259</name>
</gene>
<dbReference type="SMART" id="SM00382">
    <property type="entry name" value="AAA"/>
    <property type="match status" value="1"/>
</dbReference>
<dbReference type="Pfam" id="PF00005">
    <property type="entry name" value="ABC_tran"/>
    <property type="match status" value="1"/>
</dbReference>
<dbReference type="AlphaFoldDB" id="X1BS88"/>
<comment type="caution">
    <text evidence="4">The sequence shown here is derived from an EMBL/GenBank/DDBJ whole genome shotgun (WGS) entry which is preliminary data.</text>
</comment>
<evidence type="ECO:0000313" key="4">
    <source>
        <dbReference type="EMBL" id="GAG87058.1"/>
    </source>
</evidence>
<proteinExistence type="predicted"/>
<dbReference type="InterPro" id="IPR003439">
    <property type="entry name" value="ABC_transporter-like_ATP-bd"/>
</dbReference>
<name>X1BS88_9ZZZZ</name>
<dbReference type="InterPro" id="IPR027417">
    <property type="entry name" value="P-loop_NTPase"/>
</dbReference>
<dbReference type="Gene3D" id="3.40.50.300">
    <property type="entry name" value="P-loop containing nucleotide triphosphate hydrolases"/>
    <property type="match status" value="1"/>
</dbReference>
<keyword evidence="2" id="KW-0067">ATP-binding</keyword>
<evidence type="ECO:0000256" key="2">
    <source>
        <dbReference type="ARBA" id="ARBA00022840"/>
    </source>
</evidence>
<dbReference type="CDD" id="cd03217">
    <property type="entry name" value="ABC_FeS_Assembly"/>
    <property type="match status" value="1"/>
</dbReference>
<dbReference type="EMBL" id="BARU01021550">
    <property type="protein sequence ID" value="GAH47857.1"/>
    <property type="molecule type" value="Genomic_DNA"/>
</dbReference>
<dbReference type="SUPFAM" id="SSF52540">
    <property type="entry name" value="P-loop containing nucleoside triphosphate hydrolases"/>
    <property type="match status" value="1"/>
</dbReference>
<organism evidence="4">
    <name type="scientific">marine sediment metagenome</name>
    <dbReference type="NCBI Taxonomy" id="412755"/>
    <lineage>
        <taxon>unclassified sequences</taxon>
        <taxon>metagenomes</taxon>
        <taxon>ecological metagenomes</taxon>
    </lineage>
</organism>
<evidence type="ECO:0000259" key="3">
    <source>
        <dbReference type="PROSITE" id="PS50893"/>
    </source>
</evidence>
<dbReference type="GO" id="GO:0016887">
    <property type="term" value="F:ATP hydrolysis activity"/>
    <property type="evidence" value="ECO:0007669"/>
    <property type="project" value="InterPro"/>
</dbReference>
<evidence type="ECO:0000256" key="1">
    <source>
        <dbReference type="ARBA" id="ARBA00022741"/>
    </source>
</evidence>
<protein>
    <recommendedName>
        <fullName evidence="3">ABC transporter domain-containing protein</fullName>
    </recommendedName>
</protein>
<dbReference type="PROSITE" id="PS50893">
    <property type="entry name" value="ABC_TRANSPORTER_2"/>
    <property type="match status" value="1"/>
</dbReference>
<dbReference type="EMBL" id="BART01018189">
    <property type="protein sequence ID" value="GAG87058.1"/>
    <property type="molecule type" value="Genomic_DNA"/>
</dbReference>
<feature type="domain" description="ABC transporter" evidence="3">
    <location>
        <begin position="7"/>
        <end position="242"/>
    </location>
</feature>
<accession>X1BS88</accession>
<sequence>MKKKYLLEIKNLWVKAEKKLILKEINLSISEGESHIIFGPNGSGKSTLLGAIMGLPHLKVTKGDIIFKGNSILGLPIYERARKGIGIGFQNPPVIRGVKLKKFLEIINTSQKEIQDVAKELNIKKLLERDINREFSGGEKKTCEIMQLLLQKPDLSLLDEPDSGIDVENIKIVSKSIKRMLQKDLPLIKRRRSAIIITHSGSILDYVNMDAGYVMIDGKLVCGTNPSDIFDKIKECGYEDCYRCFSCSDKNVKN</sequence>
<dbReference type="InterPro" id="IPR010230">
    <property type="entry name" value="FeS-cluster_ATPase_SufC"/>
</dbReference>
<dbReference type="InterPro" id="IPR003593">
    <property type="entry name" value="AAA+_ATPase"/>
</dbReference>
<keyword evidence="1" id="KW-0547">Nucleotide-binding</keyword>
<dbReference type="GO" id="GO:0005524">
    <property type="term" value="F:ATP binding"/>
    <property type="evidence" value="ECO:0007669"/>
    <property type="project" value="UniProtKB-KW"/>
</dbReference>
<evidence type="ECO:0000313" key="5">
    <source>
        <dbReference type="EMBL" id="GAH47857.1"/>
    </source>
</evidence>
<reference evidence="4" key="1">
    <citation type="journal article" date="2014" name="Front. Microbiol.">
        <title>High frequency of phylogenetically diverse reductive dehalogenase-homologous genes in deep subseafloor sedimentary metagenomes.</title>
        <authorList>
            <person name="Kawai M."/>
            <person name="Futagami T."/>
            <person name="Toyoda A."/>
            <person name="Takaki Y."/>
            <person name="Nishi S."/>
            <person name="Hori S."/>
            <person name="Arai W."/>
            <person name="Tsubouchi T."/>
            <person name="Morono Y."/>
            <person name="Uchiyama I."/>
            <person name="Ito T."/>
            <person name="Fujiyama A."/>
            <person name="Inagaki F."/>
            <person name="Takami H."/>
        </authorList>
    </citation>
    <scope>NUCLEOTIDE SEQUENCE</scope>
    <source>
        <strain evidence="4">Expedition CK06-06</strain>
    </source>
</reference>